<evidence type="ECO:0000313" key="3">
    <source>
        <dbReference type="Proteomes" id="UP000184185"/>
    </source>
</evidence>
<reference evidence="2 3" key="1">
    <citation type="submission" date="2016-11" db="EMBL/GenBank/DDBJ databases">
        <authorList>
            <person name="Jaros S."/>
            <person name="Januszkiewicz K."/>
            <person name="Wedrychowicz H."/>
        </authorList>
    </citation>
    <scope>NUCLEOTIDE SEQUENCE [LARGE SCALE GENOMIC DNA]</scope>
    <source>
        <strain evidence="2 3">DSM 14809</strain>
    </source>
</reference>
<dbReference type="Proteomes" id="UP000184185">
    <property type="component" value="Unassembled WGS sequence"/>
</dbReference>
<protein>
    <submittedName>
        <fullName evidence="2">Helix-turn-helix</fullName>
    </submittedName>
</protein>
<accession>A0A1M6AEQ3</accession>
<sequence>MAHPYNKMYLSDAMENLADAFDTAASIYKFQLDYFLKLFIISGIAAQFEVGNPKFVSGKSGAELVADVVSKTNASKVIIPKPIYKEPTEEYWTGWVLAYYQWRSNKRFRDIQKLITMEELKAKYHPFHEMDEEKIVDYIDMKRDNSATVRRLQAYRKALGLSQSQLAKESGINLRTLQQYEIGAKELNKASASTVLALTKTLKCDIEDLI</sequence>
<dbReference type="OrthoDB" id="1664989at2"/>
<dbReference type="AlphaFoldDB" id="A0A1M6AEQ3"/>
<dbReference type="InterPro" id="IPR001387">
    <property type="entry name" value="Cro/C1-type_HTH"/>
</dbReference>
<dbReference type="PROSITE" id="PS50943">
    <property type="entry name" value="HTH_CROC1"/>
    <property type="match status" value="1"/>
</dbReference>
<name>A0A1M6AEQ3_PSEXY</name>
<evidence type="ECO:0000313" key="2">
    <source>
        <dbReference type="EMBL" id="SHI35034.1"/>
    </source>
</evidence>
<dbReference type="InterPro" id="IPR010982">
    <property type="entry name" value="Lambda_DNA-bd_dom_sf"/>
</dbReference>
<dbReference type="GO" id="GO:0003677">
    <property type="term" value="F:DNA binding"/>
    <property type="evidence" value="ECO:0007669"/>
    <property type="project" value="InterPro"/>
</dbReference>
<gene>
    <name evidence="2" type="ORF">SAMN02745725_00215</name>
</gene>
<dbReference type="Pfam" id="PF01381">
    <property type="entry name" value="HTH_3"/>
    <property type="match status" value="1"/>
</dbReference>
<dbReference type="RefSeq" id="WP_072911222.1">
    <property type="nucleotide sequence ID" value="NZ_FQYQ01000001.1"/>
</dbReference>
<dbReference type="SUPFAM" id="SSF47413">
    <property type="entry name" value="lambda repressor-like DNA-binding domains"/>
    <property type="match status" value="1"/>
</dbReference>
<dbReference type="EMBL" id="FQYQ01000001">
    <property type="protein sequence ID" value="SHI35034.1"/>
    <property type="molecule type" value="Genomic_DNA"/>
</dbReference>
<keyword evidence="3" id="KW-1185">Reference proteome</keyword>
<dbReference type="Gene3D" id="1.10.260.40">
    <property type="entry name" value="lambda repressor-like DNA-binding domains"/>
    <property type="match status" value="1"/>
</dbReference>
<proteinExistence type="predicted"/>
<dbReference type="CDD" id="cd00093">
    <property type="entry name" value="HTH_XRE"/>
    <property type="match status" value="1"/>
</dbReference>
<dbReference type="SMART" id="SM00530">
    <property type="entry name" value="HTH_XRE"/>
    <property type="match status" value="1"/>
</dbReference>
<evidence type="ECO:0000259" key="1">
    <source>
        <dbReference type="PROSITE" id="PS50943"/>
    </source>
</evidence>
<feature type="domain" description="HTH cro/C1-type" evidence="1">
    <location>
        <begin position="152"/>
        <end position="209"/>
    </location>
</feature>
<organism evidence="2 3">
    <name type="scientific">Pseudobutyrivibrio xylanivorans DSM 14809</name>
    <dbReference type="NCBI Taxonomy" id="1123012"/>
    <lineage>
        <taxon>Bacteria</taxon>
        <taxon>Bacillati</taxon>
        <taxon>Bacillota</taxon>
        <taxon>Clostridia</taxon>
        <taxon>Lachnospirales</taxon>
        <taxon>Lachnospiraceae</taxon>
        <taxon>Pseudobutyrivibrio</taxon>
    </lineage>
</organism>